<accession>A0A5B0QLP2</accession>
<name>A0A5B0QLP2_PUCGR</name>
<sequence length="100" mass="11287">MVRHHGTHGRLGLSHRLPQVPTATPTAAVPDLLLTTITSRAQLEPDPAELENPKPAHPIRLDPPSTLRIRLRTPREPRKRFPPTMAPRSLRDHLLCRSPR</sequence>
<comment type="caution">
    <text evidence="2">The sequence shown here is derived from an EMBL/GenBank/DDBJ whole genome shotgun (WGS) entry which is preliminary data.</text>
</comment>
<reference evidence="2 3" key="1">
    <citation type="submission" date="2019-05" db="EMBL/GenBank/DDBJ databases">
        <title>Emergence of the Ug99 lineage of the wheat stem rust pathogen through somatic hybridization.</title>
        <authorList>
            <person name="Li F."/>
            <person name="Upadhyaya N.M."/>
            <person name="Sperschneider J."/>
            <person name="Matny O."/>
            <person name="Nguyen-Phuc H."/>
            <person name="Mago R."/>
            <person name="Raley C."/>
            <person name="Miller M.E."/>
            <person name="Silverstein K.A.T."/>
            <person name="Henningsen E."/>
            <person name="Hirsch C.D."/>
            <person name="Visser B."/>
            <person name="Pretorius Z.A."/>
            <person name="Steffenson B.J."/>
            <person name="Schwessinger B."/>
            <person name="Dodds P.N."/>
            <person name="Figueroa M."/>
        </authorList>
    </citation>
    <scope>NUCLEOTIDE SEQUENCE [LARGE SCALE GENOMIC DNA]</scope>
    <source>
        <strain evidence="2 3">Ug99</strain>
    </source>
</reference>
<dbReference type="Proteomes" id="UP000325313">
    <property type="component" value="Unassembled WGS sequence"/>
</dbReference>
<protein>
    <submittedName>
        <fullName evidence="2">Uncharacterized protein</fullName>
    </submittedName>
</protein>
<dbReference type="AlphaFoldDB" id="A0A5B0QLP2"/>
<feature type="compositionally biased region" description="Basic residues" evidence="1">
    <location>
        <begin position="69"/>
        <end position="81"/>
    </location>
</feature>
<organism evidence="2 3">
    <name type="scientific">Puccinia graminis f. sp. tritici</name>
    <dbReference type="NCBI Taxonomy" id="56615"/>
    <lineage>
        <taxon>Eukaryota</taxon>
        <taxon>Fungi</taxon>
        <taxon>Dikarya</taxon>
        <taxon>Basidiomycota</taxon>
        <taxon>Pucciniomycotina</taxon>
        <taxon>Pucciniomycetes</taxon>
        <taxon>Pucciniales</taxon>
        <taxon>Pucciniaceae</taxon>
        <taxon>Puccinia</taxon>
    </lineage>
</organism>
<evidence type="ECO:0000313" key="3">
    <source>
        <dbReference type="Proteomes" id="UP000325313"/>
    </source>
</evidence>
<proteinExistence type="predicted"/>
<feature type="compositionally biased region" description="Basic and acidic residues" evidence="1">
    <location>
        <begin position="89"/>
        <end position="100"/>
    </location>
</feature>
<feature type="region of interest" description="Disordered" evidence="1">
    <location>
        <begin position="1"/>
        <end position="100"/>
    </location>
</feature>
<evidence type="ECO:0000313" key="2">
    <source>
        <dbReference type="EMBL" id="KAA1113854.1"/>
    </source>
</evidence>
<evidence type="ECO:0000256" key="1">
    <source>
        <dbReference type="SAM" id="MobiDB-lite"/>
    </source>
</evidence>
<gene>
    <name evidence="2" type="ORF">PGTUg99_003818</name>
</gene>
<dbReference type="EMBL" id="VDEP01000274">
    <property type="protein sequence ID" value="KAA1113854.1"/>
    <property type="molecule type" value="Genomic_DNA"/>
</dbReference>